<proteinExistence type="predicted"/>
<evidence type="ECO:0000313" key="1">
    <source>
        <dbReference type="EMBL" id="KGD60394.1"/>
    </source>
</evidence>
<dbReference type="RefSeq" id="WP_035249151.1">
    <property type="nucleotide sequence ID" value="NZ_ARXU01000011.1"/>
</dbReference>
<sequence>MGDILPFKKPEKKTPRKGMCQHGFHKWVVCKDKQFDVKQGKLVTVYRCERCNKQKVKAH</sequence>
<accession>A0ABR4WB23</accession>
<organism evidence="1 2">
    <name type="scientific">Alcanivorax jadensis T9</name>
    <dbReference type="NCBI Taxonomy" id="1177181"/>
    <lineage>
        <taxon>Bacteria</taxon>
        <taxon>Pseudomonadati</taxon>
        <taxon>Pseudomonadota</taxon>
        <taxon>Gammaproteobacteria</taxon>
        <taxon>Oceanospirillales</taxon>
        <taxon>Alcanivoracaceae</taxon>
        <taxon>Alcanivorax</taxon>
    </lineage>
</organism>
<name>A0ABR4WB23_9GAMM</name>
<protein>
    <recommendedName>
        <fullName evidence="3">ABC transporter permease</fullName>
    </recommendedName>
</protein>
<evidence type="ECO:0000313" key="2">
    <source>
        <dbReference type="Proteomes" id="UP000029443"/>
    </source>
</evidence>
<gene>
    <name evidence="1" type="ORF">T9A_02571</name>
</gene>
<comment type="caution">
    <text evidence="1">The sequence shown here is derived from an EMBL/GenBank/DDBJ whole genome shotgun (WGS) entry which is preliminary data.</text>
</comment>
<reference evidence="1 2" key="1">
    <citation type="submission" date="2012-09" db="EMBL/GenBank/DDBJ databases">
        <title>Genome Sequence of alkane-degrading Bacterium Alcanivorax jadensis T9.</title>
        <authorList>
            <person name="Lai Q."/>
            <person name="Shao Z."/>
        </authorList>
    </citation>
    <scope>NUCLEOTIDE SEQUENCE [LARGE SCALE GENOMIC DNA]</scope>
    <source>
        <strain evidence="1 2">T9</strain>
    </source>
</reference>
<keyword evidence="2" id="KW-1185">Reference proteome</keyword>
<dbReference type="Proteomes" id="UP000029443">
    <property type="component" value="Unassembled WGS sequence"/>
</dbReference>
<evidence type="ECO:0008006" key="3">
    <source>
        <dbReference type="Google" id="ProtNLM"/>
    </source>
</evidence>
<dbReference type="EMBL" id="ARXU01000011">
    <property type="protein sequence ID" value="KGD60394.1"/>
    <property type="molecule type" value="Genomic_DNA"/>
</dbReference>